<dbReference type="KEGG" id="gms:SOIL9_58500"/>
<reference evidence="1 2" key="1">
    <citation type="submission" date="2019-05" db="EMBL/GenBank/DDBJ databases">
        <authorList>
            <consortium name="Science for Life Laboratories"/>
        </authorList>
    </citation>
    <scope>NUCLEOTIDE SEQUENCE [LARGE SCALE GENOMIC DNA]</scope>
    <source>
        <strain evidence="1">Soil9</strain>
    </source>
</reference>
<dbReference type="EMBL" id="LR593886">
    <property type="protein sequence ID" value="VTR91864.1"/>
    <property type="molecule type" value="Genomic_DNA"/>
</dbReference>
<dbReference type="Proteomes" id="UP000464178">
    <property type="component" value="Chromosome"/>
</dbReference>
<protein>
    <submittedName>
        <fullName evidence="1">Uncharacterized protein</fullName>
    </submittedName>
</protein>
<name>A0A6P2CVY3_9BACT</name>
<evidence type="ECO:0000313" key="1">
    <source>
        <dbReference type="EMBL" id="VTR91864.1"/>
    </source>
</evidence>
<proteinExistence type="predicted"/>
<organism evidence="1 2">
    <name type="scientific">Gemmata massiliana</name>
    <dbReference type="NCBI Taxonomy" id="1210884"/>
    <lineage>
        <taxon>Bacteria</taxon>
        <taxon>Pseudomonadati</taxon>
        <taxon>Planctomycetota</taxon>
        <taxon>Planctomycetia</taxon>
        <taxon>Gemmatales</taxon>
        <taxon>Gemmataceae</taxon>
        <taxon>Gemmata</taxon>
    </lineage>
</organism>
<evidence type="ECO:0000313" key="2">
    <source>
        <dbReference type="Proteomes" id="UP000464178"/>
    </source>
</evidence>
<gene>
    <name evidence="1" type="ORF">SOIL9_58500</name>
</gene>
<accession>A0A6P2CVY3</accession>
<keyword evidence="2" id="KW-1185">Reference proteome</keyword>
<sequence length="86" mass="9387">MEDRAGAFLNWITVARGRLIGVGGGDRPAELLLGPGPVTHEDLLRYAENWSRQSGLGEVTREGADAIVHEAYAILAKHNIVWPPTR</sequence>
<dbReference type="AlphaFoldDB" id="A0A6P2CVY3"/>